<sequence length="223" mass="23850">MNVTSRWLIGAAIGAVGIYALMWVGFAQDWSWLARVDTAALDAAYRFGEARPGWVTAWDIYCTVLGPGAFRIATVVVIVMAFVRRHIRVAIFLIVSVEFSGIVTETAKHFADRSRPDTAMVSALSSSFPSGHALGVMVCVAALLAVALPRVRPGRRAGLIALGAVIVVTIGIGRVVLNVHHPSDVVAGWALGYAYFVVCLLLVPPTAPVTTRDEIPEALDNAR</sequence>
<dbReference type="SMART" id="SM00014">
    <property type="entry name" value="acidPPc"/>
    <property type="match status" value="1"/>
</dbReference>
<evidence type="ECO:0000259" key="2">
    <source>
        <dbReference type="SMART" id="SM00014"/>
    </source>
</evidence>
<keyword evidence="1" id="KW-0812">Transmembrane</keyword>
<name>A0A3S4RXL9_MYCAU</name>
<keyword evidence="1" id="KW-1133">Transmembrane helix</keyword>
<accession>A0A3S4RXL9</accession>
<dbReference type="PANTHER" id="PTHR14969">
    <property type="entry name" value="SPHINGOSINE-1-PHOSPHATE PHOSPHOHYDROLASE"/>
    <property type="match status" value="1"/>
</dbReference>
<feature type="transmembrane region" description="Helical" evidence="1">
    <location>
        <begin position="160"/>
        <end position="180"/>
    </location>
</feature>
<evidence type="ECO:0000256" key="1">
    <source>
        <dbReference type="SAM" id="Phobius"/>
    </source>
</evidence>
<evidence type="ECO:0000313" key="3">
    <source>
        <dbReference type="EMBL" id="VEG51284.1"/>
    </source>
</evidence>
<evidence type="ECO:0000313" key="4">
    <source>
        <dbReference type="Proteomes" id="UP000279306"/>
    </source>
</evidence>
<dbReference type="AlphaFoldDB" id="A0A3S4RXL9"/>
<dbReference type="SUPFAM" id="SSF48317">
    <property type="entry name" value="Acid phosphatase/Vanadium-dependent haloperoxidase"/>
    <property type="match status" value="1"/>
</dbReference>
<dbReference type="InterPro" id="IPR000326">
    <property type="entry name" value="PAP2/HPO"/>
</dbReference>
<dbReference type="PANTHER" id="PTHR14969:SF13">
    <property type="entry name" value="AT30094P"/>
    <property type="match status" value="1"/>
</dbReference>
<feature type="domain" description="Phosphatidic acid phosphatase type 2/haloperoxidase" evidence="2">
    <location>
        <begin position="91"/>
        <end position="200"/>
    </location>
</feature>
<keyword evidence="4" id="KW-1185">Reference proteome</keyword>
<feature type="transmembrane region" description="Helical" evidence="1">
    <location>
        <begin position="7"/>
        <end position="26"/>
    </location>
</feature>
<feature type="transmembrane region" description="Helical" evidence="1">
    <location>
        <begin position="58"/>
        <end position="83"/>
    </location>
</feature>
<protein>
    <submittedName>
        <fullName evidence="3">PA-phosphatase-like phosphoesterase</fullName>
    </submittedName>
</protein>
<feature type="transmembrane region" description="Helical" evidence="1">
    <location>
        <begin position="131"/>
        <end position="148"/>
    </location>
</feature>
<reference evidence="3 4" key="1">
    <citation type="submission" date="2018-12" db="EMBL/GenBank/DDBJ databases">
        <authorList>
            <consortium name="Pathogen Informatics"/>
        </authorList>
    </citation>
    <scope>NUCLEOTIDE SEQUENCE [LARGE SCALE GENOMIC DNA]</scope>
    <source>
        <strain evidence="3 4">NCTC10437</strain>
    </source>
</reference>
<gene>
    <name evidence="3" type="ORF">NCTC10437_00391</name>
</gene>
<dbReference type="Gene3D" id="1.20.144.10">
    <property type="entry name" value="Phosphatidic acid phosphatase type 2/haloperoxidase"/>
    <property type="match status" value="1"/>
</dbReference>
<dbReference type="CDD" id="cd03392">
    <property type="entry name" value="PAP2_like_2"/>
    <property type="match status" value="1"/>
</dbReference>
<feature type="transmembrane region" description="Helical" evidence="1">
    <location>
        <begin position="90"/>
        <end position="111"/>
    </location>
</feature>
<dbReference type="KEGG" id="mauu:NCTC10437_00391"/>
<proteinExistence type="predicted"/>
<dbReference type="InterPro" id="IPR036938">
    <property type="entry name" value="PAP2/HPO_sf"/>
</dbReference>
<dbReference type="STRING" id="1791.GCA_001049355_02565"/>
<dbReference type="Pfam" id="PF01569">
    <property type="entry name" value="PAP2"/>
    <property type="match status" value="1"/>
</dbReference>
<dbReference type="Proteomes" id="UP000279306">
    <property type="component" value="Chromosome"/>
</dbReference>
<organism evidence="3 4">
    <name type="scientific">Mycolicibacterium aurum</name>
    <name type="common">Mycobacterium aurum</name>
    <dbReference type="NCBI Taxonomy" id="1791"/>
    <lineage>
        <taxon>Bacteria</taxon>
        <taxon>Bacillati</taxon>
        <taxon>Actinomycetota</taxon>
        <taxon>Actinomycetes</taxon>
        <taxon>Mycobacteriales</taxon>
        <taxon>Mycobacteriaceae</taxon>
        <taxon>Mycolicibacterium</taxon>
    </lineage>
</organism>
<feature type="transmembrane region" description="Helical" evidence="1">
    <location>
        <begin position="186"/>
        <end position="203"/>
    </location>
</feature>
<keyword evidence="1" id="KW-0472">Membrane</keyword>
<dbReference type="EMBL" id="LR134356">
    <property type="protein sequence ID" value="VEG51284.1"/>
    <property type="molecule type" value="Genomic_DNA"/>
</dbReference>